<keyword evidence="4" id="KW-0573">Peptidoglycan synthesis</keyword>
<evidence type="ECO:0000256" key="6">
    <source>
        <dbReference type="ARBA" id="ARBA00023316"/>
    </source>
</evidence>
<reference evidence="8" key="1">
    <citation type="submission" date="2009-07" db="EMBL/GenBank/DDBJ databases">
        <title>Complete sequence of Geobacter sp. M21.</title>
        <authorList>
            <consortium name="US DOE Joint Genome Institute"/>
            <person name="Lucas S."/>
            <person name="Copeland A."/>
            <person name="Lapidus A."/>
            <person name="Glavina del Rio T."/>
            <person name="Dalin E."/>
            <person name="Tice H."/>
            <person name="Bruce D."/>
            <person name="Goodwin L."/>
            <person name="Pitluck S."/>
            <person name="Saunders E."/>
            <person name="Brettin T."/>
            <person name="Detter J.C."/>
            <person name="Han C."/>
            <person name="Larimer F."/>
            <person name="Land M."/>
            <person name="Hauser L."/>
            <person name="Kyrpides N."/>
            <person name="Ovchinnikova G."/>
            <person name="Lovley D."/>
        </authorList>
    </citation>
    <scope>NUCLEOTIDE SEQUENCE [LARGE SCALE GENOMIC DNA]</scope>
    <source>
        <strain evidence="8">M21</strain>
    </source>
</reference>
<evidence type="ECO:0000256" key="3">
    <source>
        <dbReference type="ARBA" id="ARBA00022960"/>
    </source>
</evidence>
<comment type="similarity">
    <text evidence="1">Belongs to the FemABX family.</text>
</comment>
<evidence type="ECO:0000256" key="5">
    <source>
        <dbReference type="ARBA" id="ARBA00023315"/>
    </source>
</evidence>
<evidence type="ECO:0000259" key="7">
    <source>
        <dbReference type="Pfam" id="PF13480"/>
    </source>
</evidence>
<dbReference type="KEGG" id="gem:GM21_3956"/>
<dbReference type="PROSITE" id="PS51191">
    <property type="entry name" value="FEMABX"/>
    <property type="match status" value="1"/>
</dbReference>
<dbReference type="GO" id="GO:0016755">
    <property type="term" value="F:aminoacyltransferase activity"/>
    <property type="evidence" value="ECO:0007669"/>
    <property type="project" value="InterPro"/>
</dbReference>
<dbReference type="InterPro" id="IPR050644">
    <property type="entry name" value="PG_Glycine_Bridge_Synth"/>
</dbReference>
<evidence type="ECO:0000256" key="1">
    <source>
        <dbReference type="ARBA" id="ARBA00009943"/>
    </source>
</evidence>
<feature type="domain" description="BioF2-like acetyltransferase" evidence="7">
    <location>
        <begin position="170"/>
        <end position="298"/>
    </location>
</feature>
<dbReference type="InterPro" id="IPR003447">
    <property type="entry name" value="FEMABX"/>
</dbReference>
<evidence type="ECO:0000256" key="4">
    <source>
        <dbReference type="ARBA" id="ARBA00022984"/>
    </source>
</evidence>
<evidence type="ECO:0000256" key="2">
    <source>
        <dbReference type="ARBA" id="ARBA00022679"/>
    </source>
</evidence>
<protein>
    <recommendedName>
        <fullName evidence="7">BioF2-like acetyltransferase domain-containing protein</fullName>
    </recommendedName>
</protein>
<dbReference type="PANTHER" id="PTHR36174">
    <property type="entry name" value="LIPID II:GLYCINE GLYCYLTRANSFERASE"/>
    <property type="match status" value="1"/>
</dbReference>
<organism evidence="8">
    <name type="scientific">Geobacter sp. (strain M21)</name>
    <dbReference type="NCBI Taxonomy" id="443144"/>
    <lineage>
        <taxon>Bacteria</taxon>
        <taxon>Pseudomonadati</taxon>
        <taxon>Thermodesulfobacteriota</taxon>
        <taxon>Desulfuromonadia</taxon>
        <taxon>Geobacterales</taxon>
        <taxon>Geobacteraceae</taxon>
        <taxon>Geobacter</taxon>
    </lineage>
</organism>
<evidence type="ECO:0000313" key="8">
    <source>
        <dbReference type="EMBL" id="ACT19972.1"/>
    </source>
</evidence>
<keyword evidence="3" id="KW-0133">Cell shape</keyword>
<keyword evidence="5" id="KW-0012">Acyltransferase</keyword>
<dbReference type="InterPro" id="IPR038740">
    <property type="entry name" value="BioF2-like_GNAT_dom"/>
</dbReference>
<dbReference type="OrthoDB" id="5401382at2"/>
<sequence>MAPEIVPLIQLQGDLGEGVGIIDPLRNHRWDRFVERHPFGWLTHLSGWKRVLDETFPHLHGYYLTIQDPAGGIVGALPIYSVDSWLMGKRLVSIPFATLCDPLVADAKEMERLFRAAVTLSRRVGIPRIEIKTLCASHLLDKESFITDCGYKRHFLHLGDDPDRIRKTFHRSCVRQRIARAEQSGLRLVRGASESHLKQFYLLHRQTRKRKGLPPHPYRLIKSLANAFAGSNKVELLLCCKEDEAVAGVIVFKYKDRVSVEYSAVNAAYNELSPVHLLFWNTIKNACLSGYRILDFGQTSIHNKSLMEFKSHWGTEVSDLPHFIYPNDPALNLAAYQDTLGKKLLQYVCNKAPDPALTYLGDFCYRHLG</sequence>
<dbReference type="STRING" id="443144.GM21_3956"/>
<dbReference type="PANTHER" id="PTHR36174:SF1">
    <property type="entry name" value="LIPID II:GLYCINE GLYCYLTRANSFERASE"/>
    <property type="match status" value="1"/>
</dbReference>
<gene>
    <name evidence="8" type="ordered locus">GM21_3956</name>
</gene>
<dbReference type="eggNOG" id="COG5653">
    <property type="taxonomic scope" value="Bacteria"/>
</dbReference>
<dbReference type="AlphaFoldDB" id="C6E8I1"/>
<dbReference type="InterPro" id="IPR016181">
    <property type="entry name" value="Acyl_CoA_acyltransferase"/>
</dbReference>
<dbReference type="GO" id="GO:0009252">
    <property type="term" value="P:peptidoglycan biosynthetic process"/>
    <property type="evidence" value="ECO:0007669"/>
    <property type="project" value="UniProtKB-KW"/>
</dbReference>
<dbReference type="GO" id="GO:0071555">
    <property type="term" value="P:cell wall organization"/>
    <property type="evidence" value="ECO:0007669"/>
    <property type="project" value="UniProtKB-KW"/>
</dbReference>
<dbReference type="SUPFAM" id="SSF55729">
    <property type="entry name" value="Acyl-CoA N-acyltransferases (Nat)"/>
    <property type="match status" value="2"/>
</dbReference>
<dbReference type="Gene3D" id="3.40.630.30">
    <property type="match status" value="1"/>
</dbReference>
<dbReference type="GO" id="GO:0008360">
    <property type="term" value="P:regulation of cell shape"/>
    <property type="evidence" value="ECO:0007669"/>
    <property type="project" value="UniProtKB-KW"/>
</dbReference>
<keyword evidence="6" id="KW-0961">Cell wall biogenesis/degradation</keyword>
<dbReference type="Pfam" id="PF13480">
    <property type="entry name" value="Acetyltransf_6"/>
    <property type="match status" value="1"/>
</dbReference>
<dbReference type="EMBL" id="CP001661">
    <property type="protein sequence ID" value="ACT19972.1"/>
    <property type="molecule type" value="Genomic_DNA"/>
</dbReference>
<accession>C6E8I1</accession>
<keyword evidence="2" id="KW-0808">Transferase</keyword>
<dbReference type="HOGENOM" id="CLU_042156_0_0_7"/>
<name>C6E8I1_GEOSM</name>
<proteinExistence type="inferred from homology"/>